<evidence type="ECO:0000256" key="1">
    <source>
        <dbReference type="SAM" id="Phobius"/>
    </source>
</evidence>
<dbReference type="AlphaFoldDB" id="A0A643K1N6"/>
<feature type="transmembrane region" description="Helical" evidence="1">
    <location>
        <begin position="20"/>
        <end position="43"/>
    </location>
</feature>
<proteinExistence type="predicted"/>
<keyword evidence="1" id="KW-0812">Transmembrane</keyword>
<keyword evidence="1" id="KW-1133">Transmembrane helix</keyword>
<gene>
    <name evidence="2" type="ORF">Hfx1149_09225</name>
</gene>
<name>A0A643K1N6_9EURY</name>
<sequence>MLSESINYLRNGEDWVKTVLIGGVLGLLSFLIIPSFIVIGYLLRVVRTTMRGDERPPEFDDWGDMLIDGLKGFAIMFVYALIPLAIFIAFAFIGALGAVAGGGSDAAGVFGGLVGLLGLLVAFVLGILAAYLIPAALANYAETDRMGAAFEFGELRPILTSGKYATAWLTAFVVLFAASLIVGILNIIPLLGFVVGAFVTFYAAVAAYYIIGTTWGELHDIEMMDEGEMPGEQPAV</sequence>
<accession>A0A643K1N6</accession>
<dbReference type="RefSeq" id="WP_151137552.1">
    <property type="nucleotide sequence ID" value="NZ_VZUS01000001.1"/>
</dbReference>
<organism evidence="2">
    <name type="scientific">Haloferax sp. CBA1149</name>
    <dbReference type="NCBI Taxonomy" id="2650753"/>
    <lineage>
        <taxon>Archaea</taxon>
        <taxon>Methanobacteriati</taxon>
        <taxon>Methanobacteriota</taxon>
        <taxon>Stenosarchaea group</taxon>
        <taxon>Halobacteria</taxon>
        <taxon>Halobacteriales</taxon>
        <taxon>Haloferacaceae</taxon>
        <taxon>Haloferax</taxon>
    </lineage>
</organism>
<dbReference type="InterPro" id="IPR025098">
    <property type="entry name" value="DUF4013"/>
</dbReference>
<comment type="caution">
    <text evidence="2">The sequence shown here is derived from an EMBL/GenBank/DDBJ whole genome shotgun (WGS) entry which is preliminary data.</text>
</comment>
<feature type="transmembrane region" description="Helical" evidence="1">
    <location>
        <begin position="191"/>
        <end position="211"/>
    </location>
</feature>
<keyword evidence="1" id="KW-0472">Membrane</keyword>
<dbReference type="EMBL" id="VZUS01000001">
    <property type="protein sequence ID" value="KAB1188201.1"/>
    <property type="molecule type" value="Genomic_DNA"/>
</dbReference>
<reference evidence="2" key="1">
    <citation type="submission" date="2019-09" db="EMBL/GenBank/DDBJ databases">
        <title>Genomic analysis of Haloferax sp. CBA1149.</title>
        <authorList>
            <person name="Roh S.W."/>
        </authorList>
    </citation>
    <scope>NUCLEOTIDE SEQUENCE</scope>
    <source>
        <strain evidence="2">CBA1149</strain>
    </source>
</reference>
<evidence type="ECO:0000313" key="2">
    <source>
        <dbReference type="EMBL" id="KAB1188201.1"/>
    </source>
</evidence>
<feature type="transmembrane region" description="Helical" evidence="1">
    <location>
        <begin position="73"/>
        <end position="100"/>
    </location>
</feature>
<feature type="transmembrane region" description="Helical" evidence="1">
    <location>
        <begin position="165"/>
        <end position="185"/>
    </location>
</feature>
<feature type="transmembrane region" description="Helical" evidence="1">
    <location>
        <begin position="106"/>
        <end position="133"/>
    </location>
</feature>
<dbReference type="Pfam" id="PF13197">
    <property type="entry name" value="DUF4013"/>
    <property type="match status" value="1"/>
</dbReference>
<protein>
    <submittedName>
        <fullName evidence="2">DUF4013 domain-containing protein</fullName>
    </submittedName>
</protein>